<evidence type="ECO:0000313" key="5">
    <source>
        <dbReference type="Proteomes" id="UP001054821"/>
    </source>
</evidence>
<dbReference type="Proteomes" id="UP001054821">
    <property type="component" value="Chromosome 6"/>
</dbReference>
<accession>A0A5E4G8N8</accession>
<organism evidence="3 4">
    <name type="scientific">Prunus dulcis</name>
    <name type="common">Almond</name>
    <name type="synonym">Amygdalus dulcis</name>
    <dbReference type="NCBI Taxonomy" id="3755"/>
    <lineage>
        <taxon>Eukaryota</taxon>
        <taxon>Viridiplantae</taxon>
        <taxon>Streptophyta</taxon>
        <taxon>Embryophyta</taxon>
        <taxon>Tracheophyta</taxon>
        <taxon>Spermatophyta</taxon>
        <taxon>Magnoliopsida</taxon>
        <taxon>eudicotyledons</taxon>
        <taxon>Gunneridae</taxon>
        <taxon>Pentapetalae</taxon>
        <taxon>rosids</taxon>
        <taxon>fabids</taxon>
        <taxon>Rosales</taxon>
        <taxon>Rosaceae</taxon>
        <taxon>Amygdaloideae</taxon>
        <taxon>Amygdaleae</taxon>
        <taxon>Prunus</taxon>
    </lineage>
</organism>
<dbReference type="EMBL" id="JAJFAZ020000006">
    <property type="protein sequence ID" value="KAI5323592.1"/>
    <property type="molecule type" value="Genomic_DNA"/>
</dbReference>
<dbReference type="Gramene" id="VVA36033">
    <property type="protein sequence ID" value="VVA36033"/>
    <property type="gene ID" value="Prudul26B002568"/>
</dbReference>
<proteinExistence type="predicted"/>
<keyword evidence="5" id="KW-1185">Reference proteome</keyword>
<dbReference type="Proteomes" id="UP000327085">
    <property type="component" value="Unassembled WGS sequence"/>
</dbReference>
<feature type="region of interest" description="Disordered" evidence="1">
    <location>
        <begin position="1"/>
        <end position="30"/>
    </location>
</feature>
<evidence type="ECO:0000313" key="4">
    <source>
        <dbReference type="Proteomes" id="UP000327085"/>
    </source>
</evidence>
<gene>
    <name evidence="3" type="ORF">ALMOND_2B002568</name>
    <name evidence="2" type="ORF">L3X38_032664</name>
</gene>
<sequence>MATKNARKSSTQTKGSTNARTGGPNVDKPSSVADACMSDLLKKNFLSSPFTCAKLETDWKEPQHGECMRLITTLIFSCGS</sequence>
<evidence type="ECO:0000313" key="2">
    <source>
        <dbReference type="EMBL" id="KAI5323592.1"/>
    </source>
</evidence>
<reference evidence="3" key="1">
    <citation type="submission" date="2019-07" db="EMBL/GenBank/DDBJ databases">
        <authorList>
            <person name="Alioto T."/>
            <person name="Alioto T."/>
            <person name="Gomez Garrido J."/>
        </authorList>
    </citation>
    <scope>NUCLEOTIDE SEQUENCE [LARGE SCALE GENOMIC DNA]</scope>
</reference>
<dbReference type="AlphaFoldDB" id="A0A5E4G8N8"/>
<dbReference type="InParanoid" id="A0A5E4G8N8"/>
<reference evidence="2 5" key="3">
    <citation type="journal article" date="2022" name="G3 (Bethesda)">
        <title>Whole-genome sequence and methylome profiling of the almond [Prunus dulcis (Mill.) D.A. Webb] cultivar 'Nonpareil'.</title>
        <authorList>
            <person name="D'Amico-Willman K.M."/>
            <person name="Ouma W.Z."/>
            <person name="Meulia T."/>
            <person name="Sideli G.M."/>
            <person name="Gradziel T.M."/>
            <person name="Fresnedo-Ramirez J."/>
        </authorList>
    </citation>
    <scope>NUCLEOTIDE SEQUENCE [LARGE SCALE GENOMIC DNA]</scope>
    <source>
        <strain evidence="2">Clone GOH B32 T37-40</strain>
    </source>
</reference>
<feature type="compositionally biased region" description="Polar residues" evidence="1">
    <location>
        <begin position="8"/>
        <end position="20"/>
    </location>
</feature>
<reference evidence="4" key="2">
    <citation type="journal article" date="2020" name="Plant J.">
        <title>Transposons played a major role in the diversification between the closely related almond and peach genomes: results from the almond genome sequence.</title>
        <authorList>
            <person name="Alioto T."/>
            <person name="Alexiou K.G."/>
            <person name="Bardil A."/>
            <person name="Barteri F."/>
            <person name="Castanera R."/>
            <person name="Cruz F."/>
            <person name="Dhingra A."/>
            <person name="Duval H."/>
            <person name="Fernandez I Marti A."/>
            <person name="Frias L."/>
            <person name="Galan B."/>
            <person name="Garcia J.L."/>
            <person name="Howad W."/>
            <person name="Gomez-Garrido J."/>
            <person name="Gut M."/>
            <person name="Julca I."/>
            <person name="Morata J."/>
            <person name="Puigdomenech P."/>
            <person name="Ribeca P."/>
            <person name="Rubio Cabetas M.J."/>
            <person name="Vlasova A."/>
            <person name="Wirthensohn M."/>
            <person name="Garcia-Mas J."/>
            <person name="Gabaldon T."/>
            <person name="Casacuberta J.M."/>
            <person name="Arus P."/>
        </authorList>
    </citation>
    <scope>NUCLEOTIDE SEQUENCE [LARGE SCALE GENOMIC DNA]</scope>
    <source>
        <strain evidence="4">cv. Texas</strain>
    </source>
</reference>
<evidence type="ECO:0000313" key="3">
    <source>
        <dbReference type="EMBL" id="VVA36033.1"/>
    </source>
</evidence>
<name>A0A5E4G8N8_PRUDU</name>
<evidence type="ECO:0000256" key="1">
    <source>
        <dbReference type="SAM" id="MobiDB-lite"/>
    </source>
</evidence>
<dbReference type="EMBL" id="CABIKO010000425">
    <property type="protein sequence ID" value="VVA36033.1"/>
    <property type="molecule type" value="Genomic_DNA"/>
</dbReference>
<protein>
    <submittedName>
        <fullName evidence="3">PREDICTED: LOC110760952 partial</fullName>
    </submittedName>
</protein>